<proteinExistence type="predicted"/>
<protein>
    <submittedName>
        <fullName evidence="1">Uncharacterized protein</fullName>
    </submittedName>
</protein>
<organism evidence="1 2">
    <name type="scientific">Streptomyces afghaniensis 772</name>
    <dbReference type="NCBI Taxonomy" id="1283301"/>
    <lineage>
        <taxon>Bacteria</taxon>
        <taxon>Bacillati</taxon>
        <taxon>Actinomycetota</taxon>
        <taxon>Actinomycetes</taxon>
        <taxon>Kitasatosporales</taxon>
        <taxon>Streptomycetaceae</taxon>
        <taxon>Streptomyces</taxon>
    </lineage>
</organism>
<dbReference type="EMBL" id="AOPY01001562">
    <property type="protein sequence ID" value="EPJ36438.1"/>
    <property type="molecule type" value="Genomic_DNA"/>
</dbReference>
<dbReference type="RefSeq" id="WP_020275300.1">
    <property type="nucleotide sequence ID" value="NZ_KE354328.1"/>
</dbReference>
<evidence type="ECO:0000313" key="1">
    <source>
        <dbReference type="EMBL" id="EPJ36438.1"/>
    </source>
</evidence>
<dbReference type="AlphaFoldDB" id="S4MAK9"/>
<dbReference type="OrthoDB" id="3694713at2"/>
<dbReference type="Proteomes" id="UP000015001">
    <property type="component" value="Unassembled WGS sequence"/>
</dbReference>
<sequence length="111" mass="13012">MAVLLYYPLVKPPTEILHQALLYWDGIASIVPQERREYDVAVPAELQELQERRLYTPVTFELGDMEELDDPEWRRDRGQASRVLLQELRRMAVPRTATSCPSRTRTSTVRR</sequence>
<keyword evidence="2" id="KW-1185">Reference proteome</keyword>
<evidence type="ECO:0000313" key="2">
    <source>
        <dbReference type="Proteomes" id="UP000015001"/>
    </source>
</evidence>
<gene>
    <name evidence="1" type="ORF">STAFG_6445</name>
</gene>
<dbReference type="HOGENOM" id="CLU_2156839_0_0_11"/>
<accession>S4MAK9</accession>
<reference evidence="1 2" key="1">
    <citation type="submission" date="2013-02" db="EMBL/GenBank/DDBJ databases">
        <title>Draft Genome Sequence of Streptomyces afghaniensis, Which Produces Compounds of the Julimycin B-Complex.</title>
        <authorList>
            <person name="Gruening B.A."/>
            <person name="Praeg A."/>
            <person name="Erxleben A."/>
            <person name="Guenther S."/>
            <person name="Fiedler H.-P."/>
            <person name="Goodfellow M."/>
            <person name="Mueller M."/>
        </authorList>
    </citation>
    <scope>NUCLEOTIDE SEQUENCE [LARGE SCALE GENOMIC DNA]</scope>
    <source>
        <strain evidence="1 2">772</strain>
    </source>
</reference>
<name>S4MAK9_9ACTN</name>
<comment type="caution">
    <text evidence="1">The sequence shown here is derived from an EMBL/GenBank/DDBJ whole genome shotgun (WGS) entry which is preliminary data.</text>
</comment>
<dbReference type="PATRIC" id="fig|1283301.3.peg.6398"/>